<protein>
    <submittedName>
        <fullName evidence="9">Homeodomain-interacting protein kinase 2-like</fullName>
    </submittedName>
</protein>
<dbReference type="GO" id="GO:0005737">
    <property type="term" value="C:cytoplasm"/>
    <property type="evidence" value="ECO:0007669"/>
    <property type="project" value="TreeGrafter"/>
</dbReference>
<dbReference type="PANTHER" id="PTHR24058">
    <property type="entry name" value="DUAL SPECIFICITY PROTEIN KINASE"/>
    <property type="match status" value="1"/>
</dbReference>
<dbReference type="InterPro" id="IPR050494">
    <property type="entry name" value="Ser_Thr_dual-spec_kinase"/>
</dbReference>
<dbReference type="GO" id="GO:0045944">
    <property type="term" value="P:positive regulation of transcription by RNA polymerase II"/>
    <property type="evidence" value="ECO:0007669"/>
    <property type="project" value="TreeGrafter"/>
</dbReference>
<evidence type="ECO:0000259" key="8">
    <source>
        <dbReference type="PROSITE" id="PS50011"/>
    </source>
</evidence>
<feature type="region of interest" description="Disordered" evidence="7">
    <location>
        <begin position="565"/>
        <end position="613"/>
    </location>
</feature>
<dbReference type="PANTHER" id="PTHR24058:SF53">
    <property type="entry name" value="HOMEODOMAIN-INTERACTING PROTEIN KINASE 2"/>
    <property type="match status" value="1"/>
</dbReference>
<keyword evidence="2" id="KW-0808">Transferase</keyword>
<keyword evidence="9" id="KW-0371">Homeobox</keyword>
<dbReference type="PROSITE" id="PS00107">
    <property type="entry name" value="PROTEIN_KINASE_ATP"/>
    <property type="match status" value="1"/>
</dbReference>
<dbReference type="Proteomes" id="UP000693946">
    <property type="component" value="Linkage Group LG9"/>
</dbReference>
<dbReference type="GO" id="GO:0016605">
    <property type="term" value="C:PML body"/>
    <property type="evidence" value="ECO:0007669"/>
    <property type="project" value="TreeGrafter"/>
</dbReference>
<proteinExistence type="predicted"/>
<evidence type="ECO:0000256" key="7">
    <source>
        <dbReference type="SAM" id="MobiDB-lite"/>
    </source>
</evidence>
<dbReference type="PROSITE" id="PS00108">
    <property type="entry name" value="PROTEIN_KINASE_ST"/>
    <property type="match status" value="1"/>
</dbReference>
<dbReference type="GO" id="GO:0005524">
    <property type="term" value="F:ATP binding"/>
    <property type="evidence" value="ECO:0007669"/>
    <property type="project" value="UniProtKB-UniRule"/>
</dbReference>
<name>A0AAV6PUN9_SOLSE</name>
<dbReference type="Pfam" id="PF00069">
    <property type="entry name" value="Pkinase"/>
    <property type="match status" value="1"/>
</dbReference>
<dbReference type="GO" id="GO:0042771">
    <property type="term" value="P:intrinsic apoptotic signaling pathway in response to DNA damage by p53 class mediator"/>
    <property type="evidence" value="ECO:0007669"/>
    <property type="project" value="TreeGrafter"/>
</dbReference>
<keyword evidence="5 6" id="KW-0067">ATP-binding</keyword>
<dbReference type="GO" id="GO:0004674">
    <property type="term" value="F:protein serine/threonine kinase activity"/>
    <property type="evidence" value="ECO:0007669"/>
    <property type="project" value="UniProtKB-KW"/>
</dbReference>
<evidence type="ECO:0000256" key="6">
    <source>
        <dbReference type="PROSITE-ProRule" id="PRU10141"/>
    </source>
</evidence>
<dbReference type="GO" id="GO:0004713">
    <property type="term" value="F:protein tyrosine kinase activity"/>
    <property type="evidence" value="ECO:0007669"/>
    <property type="project" value="TreeGrafter"/>
</dbReference>
<dbReference type="GO" id="GO:0003713">
    <property type="term" value="F:transcription coactivator activity"/>
    <property type="evidence" value="ECO:0007669"/>
    <property type="project" value="TreeGrafter"/>
</dbReference>
<organism evidence="9 10">
    <name type="scientific">Solea senegalensis</name>
    <name type="common">Senegalese sole</name>
    <dbReference type="NCBI Taxonomy" id="28829"/>
    <lineage>
        <taxon>Eukaryota</taxon>
        <taxon>Metazoa</taxon>
        <taxon>Chordata</taxon>
        <taxon>Craniata</taxon>
        <taxon>Vertebrata</taxon>
        <taxon>Euteleostomi</taxon>
        <taxon>Actinopterygii</taxon>
        <taxon>Neopterygii</taxon>
        <taxon>Teleostei</taxon>
        <taxon>Neoteleostei</taxon>
        <taxon>Acanthomorphata</taxon>
        <taxon>Carangaria</taxon>
        <taxon>Pleuronectiformes</taxon>
        <taxon>Pleuronectoidei</taxon>
        <taxon>Soleidae</taxon>
        <taxon>Solea</taxon>
    </lineage>
</organism>
<dbReference type="GO" id="GO:0003677">
    <property type="term" value="F:DNA binding"/>
    <property type="evidence" value="ECO:0007669"/>
    <property type="project" value="UniProtKB-KW"/>
</dbReference>
<keyword evidence="4 9" id="KW-0418">Kinase</keyword>
<feature type="compositionally biased region" description="Polar residues" evidence="7">
    <location>
        <begin position="599"/>
        <end position="613"/>
    </location>
</feature>
<evidence type="ECO:0000256" key="2">
    <source>
        <dbReference type="ARBA" id="ARBA00022679"/>
    </source>
</evidence>
<dbReference type="SMART" id="SM00220">
    <property type="entry name" value="S_TKc"/>
    <property type="match status" value="1"/>
</dbReference>
<feature type="binding site" evidence="6">
    <location>
        <position position="49"/>
    </location>
    <ligand>
        <name>ATP</name>
        <dbReference type="ChEBI" id="CHEBI:30616"/>
    </ligand>
</feature>
<keyword evidence="9" id="KW-0238">DNA-binding</keyword>
<sequence>MDSSISKRDSYVPLLESSGYSVTKLLGIGVFGDVYECLRSDTKEMVAVKVIPRYQSEIGQNEVHNLEQLREFDVDKMNLIRFHQHFGLSGHIFLEFEKLDMSVLDLFERSNKPFKLSEIQIITQQTLVALNTLRGIGMIHTDIKLDNIMLINHKLHPFKVKLIDFGLACDVKGLCVGDILYIPQYRAPEVYLGLPLNEAVDMWALGCVMVSMYITANLFSGKCELGTVEEIVQLLGQPDDHLLNTGIYTHKYFYRNKDTWKLKSECSCSTGNSSMSSFSSSETTPVHEPLNSMTSKLLTSLKDIVKSRPGVAEYKDTQAFESFIVQILQVDPQKRISPREALRHPFLTLEHFPSDFFNGSSNHEKTAACTEKPSPTSDIAAAAAEAAGDTTATGKDNRPHWLSLAASLDDIVDETSLISVSLVSDGYNTDEGTTGSKVKRWIFNRIHRVASRLFKKGPFANRLDEAPAYSNPKPSLTPILHEAVYDCTNDIPTAAAAGSDYTPSYKKPSPILDEASTICTDNGLTAAADRKTAGRCSDEKPTAILDKAITICTNGGATAAAIDTRPSKEKVSPTALRAISHETGENRRGKASSDDDAVNETSLSSASHISVGNSSSRQNKLFRWINRLISRLFKKGPSSNSFDFSLNPEETAVSKPNQTRAASSTRRAQTAPPCMSRQAANQALADFKRMVL</sequence>
<dbReference type="InterPro" id="IPR008271">
    <property type="entry name" value="Ser/Thr_kinase_AS"/>
</dbReference>
<feature type="domain" description="Protein kinase" evidence="8">
    <location>
        <begin position="20"/>
        <end position="347"/>
    </location>
</feature>
<reference evidence="9 10" key="1">
    <citation type="journal article" date="2021" name="Sci. Rep.">
        <title>Chromosome anchoring in Senegalese sole (Solea senegalensis) reveals sex-associated markers and genome rearrangements in flatfish.</title>
        <authorList>
            <person name="Guerrero-Cozar I."/>
            <person name="Gomez-Garrido J."/>
            <person name="Berbel C."/>
            <person name="Martinez-Blanch J.F."/>
            <person name="Alioto T."/>
            <person name="Claros M.G."/>
            <person name="Gagnaire P.A."/>
            <person name="Manchado M."/>
        </authorList>
    </citation>
    <scope>NUCLEOTIDE SEQUENCE [LARGE SCALE GENOMIC DNA]</scope>
    <source>
        <strain evidence="9">Sse05_10M</strain>
    </source>
</reference>
<comment type="caution">
    <text evidence="9">The sequence shown here is derived from an EMBL/GenBank/DDBJ whole genome shotgun (WGS) entry which is preliminary data.</text>
</comment>
<evidence type="ECO:0000256" key="3">
    <source>
        <dbReference type="ARBA" id="ARBA00022741"/>
    </source>
</evidence>
<feature type="compositionally biased region" description="Low complexity" evidence="7">
    <location>
        <begin position="658"/>
        <end position="671"/>
    </location>
</feature>
<keyword evidence="3 6" id="KW-0547">Nucleotide-binding</keyword>
<gene>
    <name evidence="9" type="ORF">JOB18_035674</name>
</gene>
<dbReference type="PROSITE" id="PS50011">
    <property type="entry name" value="PROTEIN_KINASE_DOM"/>
    <property type="match status" value="1"/>
</dbReference>
<evidence type="ECO:0000256" key="4">
    <source>
        <dbReference type="ARBA" id="ARBA00022777"/>
    </source>
</evidence>
<evidence type="ECO:0000313" key="10">
    <source>
        <dbReference type="Proteomes" id="UP000693946"/>
    </source>
</evidence>
<evidence type="ECO:0000256" key="1">
    <source>
        <dbReference type="ARBA" id="ARBA00022527"/>
    </source>
</evidence>
<dbReference type="AlphaFoldDB" id="A0AAV6PUN9"/>
<dbReference type="InterPro" id="IPR017441">
    <property type="entry name" value="Protein_kinase_ATP_BS"/>
</dbReference>
<keyword evidence="10" id="KW-1185">Reference proteome</keyword>
<dbReference type="InterPro" id="IPR000719">
    <property type="entry name" value="Prot_kinase_dom"/>
</dbReference>
<feature type="region of interest" description="Disordered" evidence="7">
    <location>
        <begin position="640"/>
        <end position="676"/>
    </location>
</feature>
<feature type="compositionally biased region" description="Basic and acidic residues" evidence="7">
    <location>
        <begin position="579"/>
        <end position="593"/>
    </location>
</feature>
<dbReference type="GO" id="GO:0003714">
    <property type="term" value="F:transcription corepressor activity"/>
    <property type="evidence" value="ECO:0007669"/>
    <property type="project" value="TreeGrafter"/>
</dbReference>
<keyword evidence="1" id="KW-0723">Serine/threonine-protein kinase</keyword>
<evidence type="ECO:0000256" key="5">
    <source>
        <dbReference type="ARBA" id="ARBA00022840"/>
    </source>
</evidence>
<dbReference type="GO" id="GO:0046332">
    <property type="term" value="F:SMAD binding"/>
    <property type="evidence" value="ECO:0007669"/>
    <property type="project" value="TreeGrafter"/>
</dbReference>
<evidence type="ECO:0000313" key="9">
    <source>
        <dbReference type="EMBL" id="KAG7475686.1"/>
    </source>
</evidence>
<dbReference type="GO" id="GO:0007224">
    <property type="term" value="P:smoothened signaling pathway"/>
    <property type="evidence" value="ECO:0007669"/>
    <property type="project" value="TreeGrafter"/>
</dbReference>
<accession>A0AAV6PUN9</accession>
<dbReference type="EMBL" id="JAGKHQ010000021">
    <property type="protein sequence ID" value="KAG7475686.1"/>
    <property type="molecule type" value="Genomic_DNA"/>
</dbReference>